<evidence type="ECO:0000313" key="2">
    <source>
        <dbReference type="Proteomes" id="UP001144978"/>
    </source>
</evidence>
<dbReference type="EMBL" id="JANSHE010005551">
    <property type="protein sequence ID" value="KAJ2970436.1"/>
    <property type="molecule type" value="Genomic_DNA"/>
</dbReference>
<gene>
    <name evidence="1" type="ORF">NUW54_g12728</name>
</gene>
<accession>A0ACC1MW03</accession>
<name>A0ACC1MW03_9APHY</name>
<reference evidence="1" key="1">
    <citation type="submission" date="2022-08" db="EMBL/GenBank/DDBJ databases">
        <title>Genome Sequence of Pycnoporus sanguineus.</title>
        <authorList>
            <person name="Buettner E."/>
        </authorList>
    </citation>
    <scope>NUCLEOTIDE SEQUENCE</scope>
    <source>
        <strain evidence="1">CG-C14</strain>
    </source>
</reference>
<dbReference type="Proteomes" id="UP001144978">
    <property type="component" value="Unassembled WGS sequence"/>
</dbReference>
<organism evidence="1 2">
    <name type="scientific">Trametes sanguinea</name>
    <dbReference type="NCBI Taxonomy" id="158606"/>
    <lineage>
        <taxon>Eukaryota</taxon>
        <taxon>Fungi</taxon>
        <taxon>Dikarya</taxon>
        <taxon>Basidiomycota</taxon>
        <taxon>Agaricomycotina</taxon>
        <taxon>Agaricomycetes</taxon>
        <taxon>Polyporales</taxon>
        <taxon>Polyporaceae</taxon>
        <taxon>Trametes</taxon>
    </lineage>
</organism>
<sequence length="324" mass="35798">MPAREWKASAHSGACPEALMAAPDGERYRKRRQSHLFGGPERERERERAASPDACESPGNAVYRSGRAYWYAERARSAATVDGAPSGLVYWGQLGTLAGPEGDLDPRMVYQCEHDSRLPLSPIARPGGRRHSSRLGEALALRLVDEGMGEDTSVYAGTTQVQHVKGEFYWHALSLRTARVHRTSARSYSDRASASQPKGKRRRGWGGGRVRGSVNSRAQNHSMSQLTDHPGALSWITATAALLGGISSFPKLLLLVRAPVQVLLSGIFDARDAHNHISLYNAEELYQRESLAARGRCLLFLDILPAADLQHFKQTWRDFNDDVQ</sequence>
<proteinExistence type="predicted"/>
<evidence type="ECO:0000313" key="1">
    <source>
        <dbReference type="EMBL" id="KAJ2970436.1"/>
    </source>
</evidence>
<keyword evidence="2" id="KW-1185">Reference proteome</keyword>
<comment type="caution">
    <text evidence="1">The sequence shown here is derived from an EMBL/GenBank/DDBJ whole genome shotgun (WGS) entry which is preliminary data.</text>
</comment>
<protein>
    <submittedName>
        <fullName evidence="1">Uncharacterized protein</fullName>
    </submittedName>
</protein>